<reference evidence="1 2" key="1">
    <citation type="journal article" date="2015" name="Genome Biol.">
        <title>Comparative genomics of Steinernema reveals deeply conserved gene regulatory networks.</title>
        <authorList>
            <person name="Dillman A.R."/>
            <person name="Macchietto M."/>
            <person name="Porter C.F."/>
            <person name="Rogers A."/>
            <person name="Williams B."/>
            <person name="Antoshechkin I."/>
            <person name="Lee M.M."/>
            <person name="Goodwin Z."/>
            <person name="Lu X."/>
            <person name="Lewis E.E."/>
            <person name="Goodrich-Blair H."/>
            <person name="Stock S.P."/>
            <person name="Adams B.J."/>
            <person name="Sternberg P.W."/>
            <person name="Mortazavi A."/>
        </authorList>
    </citation>
    <scope>NUCLEOTIDE SEQUENCE [LARGE SCALE GENOMIC DNA]</scope>
    <source>
        <strain evidence="1 2">ALL</strain>
    </source>
</reference>
<sequence length="212" mass="23807">MFPGSHVLFSSSQPNVLLGSEEGRAGSREPTRKFFTLLCSTLFASSSFSPHRTEPARLASITAFGKWRGEFRTQPACSNPRSNECMNPNFEFVKCSAEFPRSGRFCGFQAENELIKDIRAKPVSGFNAWLTIHENDTTYPKVVANLGSVDWISERARPFLDVNLRFSIFQTDVTIHLAGSEIANLIQFEAQFSTKSISGEFRSYEDGFPRLK</sequence>
<evidence type="ECO:0000313" key="1">
    <source>
        <dbReference type="EMBL" id="TKR77831.1"/>
    </source>
</evidence>
<dbReference type="EMBL" id="AZBU02000005">
    <property type="protein sequence ID" value="TKR77831.1"/>
    <property type="molecule type" value="Genomic_DNA"/>
</dbReference>
<comment type="caution">
    <text evidence="1">The sequence shown here is derived from an EMBL/GenBank/DDBJ whole genome shotgun (WGS) entry which is preliminary data.</text>
</comment>
<organism evidence="1 2">
    <name type="scientific">Steinernema carpocapsae</name>
    <name type="common">Entomopathogenic nematode</name>
    <dbReference type="NCBI Taxonomy" id="34508"/>
    <lineage>
        <taxon>Eukaryota</taxon>
        <taxon>Metazoa</taxon>
        <taxon>Ecdysozoa</taxon>
        <taxon>Nematoda</taxon>
        <taxon>Chromadorea</taxon>
        <taxon>Rhabditida</taxon>
        <taxon>Tylenchina</taxon>
        <taxon>Panagrolaimomorpha</taxon>
        <taxon>Strongyloidoidea</taxon>
        <taxon>Steinernematidae</taxon>
        <taxon>Steinernema</taxon>
    </lineage>
</organism>
<reference evidence="1 2" key="2">
    <citation type="journal article" date="2019" name="G3 (Bethesda)">
        <title>Hybrid Assembly of the Genome of the Entomopathogenic Nematode Steinernema carpocapsae Identifies the X-Chromosome.</title>
        <authorList>
            <person name="Serra L."/>
            <person name="Macchietto M."/>
            <person name="Macias-Munoz A."/>
            <person name="McGill C.J."/>
            <person name="Rodriguez I.M."/>
            <person name="Rodriguez B."/>
            <person name="Murad R."/>
            <person name="Mortazavi A."/>
        </authorList>
    </citation>
    <scope>NUCLEOTIDE SEQUENCE [LARGE SCALE GENOMIC DNA]</scope>
    <source>
        <strain evidence="1 2">ALL</strain>
    </source>
</reference>
<proteinExistence type="predicted"/>
<protein>
    <submittedName>
        <fullName evidence="1">Uncharacterized protein</fullName>
    </submittedName>
</protein>
<evidence type="ECO:0000313" key="2">
    <source>
        <dbReference type="Proteomes" id="UP000298663"/>
    </source>
</evidence>
<name>A0A4U5N6M6_STECR</name>
<dbReference type="Proteomes" id="UP000298663">
    <property type="component" value="Unassembled WGS sequence"/>
</dbReference>
<dbReference type="AlphaFoldDB" id="A0A4U5N6M6"/>
<gene>
    <name evidence="1" type="ORF">L596_018736</name>
</gene>
<keyword evidence="2" id="KW-1185">Reference proteome</keyword>
<accession>A0A4U5N6M6</accession>